<dbReference type="GO" id="GO:0016787">
    <property type="term" value="F:hydrolase activity"/>
    <property type="evidence" value="ECO:0007669"/>
    <property type="project" value="UniProtKB-KW"/>
</dbReference>
<dbReference type="InterPro" id="IPR023353">
    <property type="entry name" value="LemA-like_dom_sf"/>
</dbReference>
<proteinExistence type="predicted"/>
<sequence>MLAGVVVGAALIWLAVLAATRASRLNRLHIRVDLTRTSLLAALDRRAVVARAIAASSSDPAFAAALASAATAAEDADPDEREAAENHLTTVLAGSDTADRPAALTAELADAQARVSIARRFYNDSVRDARTLGSRRMVRWLRLGGHAGAPDYFEISERVTQEPPNSDPAPAEGD</sequence>
<keyword evidence="2" id="KW-1185">Reference proteome</keyword>
<protein>
    <submittedName>
        <fullName evidence="1">NUDIX hydrolase</fullName>
    </submittedName>
</protein>
<keyword evidence="1" id="KW-0378">Hydrolase</keyword>
<evidence type="ECO:0000313" key="1">
    <source>
        <dbReference type="EMBL" id="AVM02153.1"/>
    </source>
</evidence>
<dbReference type="Proteomes" id="UP000239814">
    <property type="component" value="Chromosome"/>
</dbReference>
<gene>
    <name evidence="1" type="ORF">C6V83_10005</name>
</gene>
<organism evidence="1 2">
    <name type="scientific">Gordonia iterans</name>
    <dbReference type="NCBI Taxonomy" id="1004901"/>
    <lineage>
        <taxon>Bacteria</taxon>
        <taxon>Bacillati</taxon>
        <taxon>Actinomycetota</taxon>
        <taxon>Actinomycetes</taxon>
        <taxon>Mycobacteriales</taxon>
        <taxon>Gordoniaceae</taxon>
        <taxon>Gordonia</taxon>
    </lineage>
</organism>
<dbReference type="EMBL" id="CP027433">
    <property type="protein sequence ID" value="AVM02153.1"/>
    <property type="molecule type" value="Genomic_DNA"/>
</dbReference>
<dbReference type="Gene3D" id="1.20.1440.20">
    <property type="entry name" value="LemA-like domain"/>
    <property type="match status" value="1"/>
</dbReference>
<accession>A0A2S0KKF4</accession>
<dbReference type="KEGG" id="git:C6V83_10005"/>
<evidence type="ECO:0000313" key="2">
    <source>
        <dbReference type="Proteomes" id="UP000239814"/>
    </source>
</evidence>
<reference evidence="1 2" key="1">
    <citation type="submission" date="2018-03" db="EMBL/GenBank/DDBJ databases">
        <title>Characteristics and genome of n-alkane degrading marine bacteria Gordonia iterans isolated from crude oil contaminated in Tae-an, South Korea.</title>
        <authorList>
            <person name="Lee S.-S."/>
            <person name="Kim H."/>
        </authorList>
    </citation>
    <scope>NUCLEOTIDE SEQUENCE [LARGE SCALE GENOMIC DNA]</scope>
    <source>
        <strain evidence="1 2">Co17</strain>
    </source>
</reference>
<dbReference type="AlphaFoldDB" id="A0A2S0KKF4"/>
<name>A0A2S0KKF4_9ACTN</name>
<dbReference type="OrthoDB" id="3214694at2"/>